<gene>
    <name evidence="2" type="ORF">BGTH12_LOCUS1492</name>
</gene>
<dbReference type="EMBL" id="CAJHIT010000002">
    <property type="protein sequence ID" value="CAD6500134.1"/>
    <property type="molecule type" value="Genomic_DNA"/>
</dbReference>
<dbReference type="InterPro" id="IPR006708">
    <property type="entry name" value="Pex19"/>
</dbReference>
<dbReference type="PANTHER" id="PTHR12774:SF2">
    <property type="entry name" value="PEROXISOMAL BIOGENESIS FACTOR 19"/>
    <property type="match status" value="1"/>
</dbReference>
<reference evidence="2" key="1">
    <citation type="submission" date="2020-10" db="EMBL/GenBank/DDBJ databases">
        <authorList>
            <person name="Muller C M."/>
        </authorList>
    </citation>
    <scope>NUCLEOTIDE SEQUENCE</scope>
    <source>
        <strain evidence="2">THUN-12</strain>
    </source>
</reference>
<proteinExistence type="predicted"/>
<dbReference type="Proteomes" id="UP000683417">
    <property type="component" value="Unassembled WGS sequence"/>
</dbReference>
<organism evidence="2 3">
    <name type="scientific">Blumeria graminis f. sp. triticale</name>
    <dbReference type="NCBI Taxonomy" id="1689686"/>
    <lineage>
        <taxon>Eukaryota</taxon>
        <taxon>Fungi</taxon>
        <taxon>Dikarya</taxon>
        <taxon>Ascomycota</taxon>
        <taxon>Pezizomycotina</taxon>
        <taxon>Leotiomycetes</taxon>
        <taxon>Erysiphales</taxon>
        <taxon>Erysiphaceae</taxon>
        <taxon>Blumeria</taxon>
    </lineage>
</organism>
<sequence>MEINIRDSDATDATDGDNDSTKMRASPQKGTQSNELASASGDDPDPDVDNLDDLDDLDDMLDEFCMSKTENSVLGSSISQPAQSESRPEVLLDDEFEKRLQAEIAGLLSNSEMPPNLITDFEKMLKEMVQVTTQEEKAGASNPSCTSNAPPDQKLKPVSLTNQSGPDESFQNTIKKTMERMAASRDQATAATTSESSDNFLADILKAMQSSGLDGEADGEEDFSKVLLGMMEQLTNKDILYEPMKELDDKFPEWMEKNAEKVGDADLIRYREQQVYVREIVQRFESKTYTDETEADKEYIVERMQKMQAAGSPPVDLVGDMAKAQEIFGAAQDGCPMQ</sequence>
<evidence type="ECO:0000313" key="3">
    <source>
        <dbReference type="Proteomes" id="UP000683417"/>
    </source>
</evidence>
<feature type="compositionally biased region" description="Acidic residues" evidence="1">
    <location>
        <begin position="42"/>
        <end position="62"/>
    </location>
</feature>
<name>A0A9W4CX19_BLUGR</name>
<feature type="compositionally biased region" description="Polar residues" evidence="1">
    <location>
        <begin position="159"/>
        <end position="170"/>
    </location>
</feature>
<dbReference type="GO" id="GO:0005778">
    <property type="term" value="C:peroxisomal membrane"/>
    <property type="evidence" value="ECO:0007669"/>
    <property type="project" value="TreeGrafter"/>
</dbReference>
<feature type="region of interest" description="Disordered" evidence="1">
    <location>
        <begin position="1"/>
        <end position="63"/>
    </location>
</feature>
<protein>
    <submittedName>
        <fullName evidence="2">BgTH12-04237</fullName>
    </submittedName>
</protein>
<feature type="region of interest" description="Disordered" evidence="1">
    <location>
        <begin position="132"/>
        <end position="170"/>
    </location>
</feature>
<dbReference type="AlphaFoldDB" id="A0A9W4CX19"/>
<comment type="caution">
    <text evidence="2">The sequence shown here is derived from an EMBL/GenBank/DDBJ whole genome shotgun (WGS) entry which is preliminary data.</text>
</comment>
<evidence type="ECO:0000313" key="2">
    <source>
        <dbReference type="EMBL" id="CAD6500134.1"/>
    </source>
</evidence>
<accession>A0A9W4CX19</accession>
<dbReference type="GO" id="GO:0045046">
    <property type="term" value="P:protein import into peroxisome membrane"/>
    <property type="evidence" value="ECO:0007669"/>
    <property type="project" value="TreeGrafter"/>
</dbReference>
<dbReference type="GO" id="GO:0033328">
    <property type="term" value="F:peroxisome membrane targeting sequence binding"/>
    <property type="evidence" value="ECO:0007669"/>
    <property type="project" value="TreeGrafter"/>
</dbReference>
<evidence type="ECO:0000256" key="1">
    <source>
        <dbReference type="SAM" id="MobiDB-lite"/>
    </source>
</evidence>
<dbReference type="Pfam" id="PF04614">
    <property type="entry name" value="Pex19"/>
    <property type="match status" value="1"/>
</dbReference>
<feature type="compositionally biased region" description="Polar residues" evidence="1">
    <location>
        <begin position="141"/>
        <end position="150"/>
    </location>
</feature>
<dbReference type="PANTHER" id="PTHR12774">
    <property type="entry name" value="PEROXISOMAL BIOGENESIS FACTOR 19"/>
    <property type="match status" value="1"/>
</dbReference>
<feature type="compositionally biased region" description="Polar residues" evidence="1">
    <location>
        <begin position="28"/>
        <end position="37"/>
    </location>
</feature>